<evidence type="ECO:0008006" key="3">
    <source>
        <dbReference type="Google" id="ProtNLM"/>
    </source>
</evidence>
<dbReference type="Gene3D" id="3.40.50.12690">
    <property type="match status" value="1"/>
</dbReference>
<evidence type="ECO:0000313" key="1">
    <source>
        <dbReference type="EMBL" id="KAI7791812.1"/>
    </source>
</evidence>
<organism evidence="1 2">
    <name type="scientific">Triplophysa rosa</name>
    <name type="common">Cave loach</name>
    <dbReference type="NCBI Taxonomy" id="992332"/>
    <lineage>
        <taxon>Eukaryota</taxon>
        <taxon>Metazoa</taxon>
        <taxon>Chordata</taxon>
        <taxon>Craniata</taxon>
        <taxon>Vertebrata</taxon>
        <taxon>Euteleostomi</taxon>
        <taxon>Actinopterygii</taxon>
        <taxon>Neopterygii</taxon>
        <taxon>Teleostei</taxon>
        <taxon>Ostariophysi</taxon>
        <taxon>Cypriniformes</taxon>
        <taxon>Nemacheilidae</taxon>
        <taxon>Triplophysa</taxon>
    </lineage>
</organism>
<dbReference type="SUPFAM" id="SSF52266">
    <property type="entry name" value="SGNH hydrolase"/>
    <property type="match status" value="1"/>
</dbReference>
<dbReference type="GO" id="GO:0004842">
    <property type="term" value="F:ubiquitin-protein transferase activity"/>
    <property type="evidence" value="ECO:0007669"/>
    <property type="project" value="InterPro"/>
</dbReference>
<accession>A0A9W7T908</accession>
<sequence length="751" mass="83670">MTPRRPTYNRPLATTLAEHSQSGHWVSASILRSIEQPCLAFSVSCEGFICDKCREIVRLTEKILELESRIQSLSEDSKSLTTIENTLDASNISAHSSVPVENPPQLGNFVTVRRRSRRTKHHSTVPITVSNRFAPLSDAPTEKPAESALVIGDSIVRNVNIEAPATIVQCLPGARAPDIKSNLNVLAKANRKFSKIVIHVGTNDVRLRQSEITKDNIKEQGSNIGADAASAAVQNIIEILNQSLEKNSTRQSQGGQGRRRLNLVPPESEGYCGSTIRSVTGGGKTMLYIVPLQDEFDLSPLPSDALEFALMPKAECKKCFKMMPLQILALHLRECSTPEYETLSDSEEEVADLHSATEEESTDAICPVCMKTFPMKELELHASFCGDLESPVSIRSRSPEILPPQNEEMTCLFVSRMSVLERGLLLWRRQKLSSPAGVDTGALRKEFLTEMIGGIETRLFEGEDGKGKMRIAGEVFAVSLAQGGPAPRFLQDWCYDFLLSGTLENITKDSVYDVDISPLIKMIEETSDLSSCTEQIVSCGYTGPINETNKENITRAIVMHAAARRTLMLQQLCDGLQLYGLIDVMRTNREVCRSLFVVQGGNDKVDSHYIVSHLHPQMSETGTLKHAKEVQILNHFQDFLMELEDDDSVDEEALSVPWVMQWLTGQSHKHLLLSERQAFKITVQFDHACMQRMPSHTLCFPIVSACTQTITFPTAHFSNLSEFKENMKVAVKHGACFYRLFVLIIVFKLRK</sequence>
<dbReference type="SUPFAM" id="SSF56204">
    <property type="entry name" value="Hect, E3 ligase catalytic domain"/>
    <property type="match status" value="1"/>
</dbReference>
<reference evidence="1" key="1">
    <citation type="submission" date="2021-02" db="EMBL/GenBank/DDBJ databases">
        <title>Comparative genomics reveals that relaxation of natural selection precedes convergent phenotypic evolution of cavefish.</title>
        <authorList>
            <person name="Peng Z."/>
        </authorList>
    </citation>
    <scope>NUCLEOTIDE SEQUENCE</scope>
    <source>
        <tissue evidence="1">Muscle</tissue>
    </source>
</reference>
<name>A0A9W7T908_TRIRA</name>
<evidence type="ECO:0000313" key="2">
    <source>
        <dbReference type="Proteomes" id="UP001059041"/>
    </source>
</evidence>
<gene>
    <name evidence="1" type="ORF">IRJ41_009456</name>
</gene>
<proteinExistence type="predicted"/>
<keyword evidence="2" id="KW-1185">Reference proteome</keyword>
<dbReference type="InterPro" id="IPR035983">
    <property type="entry name" value="Hect_E3_ubiquitin_ligase"/>
</dbReference>
<dbReference type="EMBL" id="JAFHDT010000024">
    <property type="protein sequence ID" value="KAI7791812.1"/>
    <property type="molecule type" value="Genomic_DNA"/>
</dbReference>
<dbReference type="AlphaFoldDB" id="A0A9W7T908"/>
<dbReference type="Proteomes" id="UP001059041">
    <property type="component" value="Linkage Group LG24"/>
</dbReference>
<protein>
    <recommendedName>
        <fullName evidence="3">HECT domain-containing protein</fullName>
    </recommendedName>
</protein>
<comment type="caution">
    <text evidence="1">The sequence shown here is derived from an EMBL/GenBank/DDBJ whole genome shotgun (WGS) entry which is preliminary data.</text>
</comment>